<comment type="caution">
    <text evidence="2">The sequence shown here is derived from an EMBL/GenBank/DDBJ whole genome shotgun (WGS) entry which is preliminary data.</text>
</comment>
<feature type="domain" description="CxC3 like cysteine cluster" evidence="1">
    <location>
        <begin position="208"/>
        <end position="258"/>
    </location>
</feature>
<dbReference type="PANTHER" id="PTHR33104">
    <property type="entry name" value="SI:DKEY-29D5.2"/>
    <property type="match status" value="1"/>
</dbReference>
<dbReference type="PANTHER" id="PTHR33104:SF2">
    <property type="entry name" value="CXC3 LIKE CYSTEINE CLUSTER DOMAIN-CONTAINING PROTEIN"/>
    <property type="match status" value="1"/>
</dbReference>
<dbReference type="STRING" id="35525.A0A164TJU6"/>
<dbReference type="Pfam" id="PF18758">
    <property type="entry name" value="KDZ"/>
    <property type="match status" value="1"/>
</dbReference>
<evidence type="ECO:0000313" key="2">
    <source>
        <dbReference type="EMBL" id="KZS10520.1"/>
    </source>
</evidence>
<dbReference type="InterPro" id="IPR040564">
    <property type="entry name" value="CxC3-like"/>
</dbReference>
<proteinExistence type="predicted"/>
<reference evidence="2 3" key="1">
    <citation type="submission" date="2016-03" db="EMBL/GenBank/DDBJ databases">
        <title>EvidentialGene: Evidence-directed Construction of Genes on Genomes.</title>
        <authorList>
            <person name="Gilbert D.G."/>
            <person name="Choi J.-H."/>
            <person name="Mockaitis K."/>
            <person name="Colbourne J."/>
            <person name="Pfrender M."/>
        </authorList>
    </citation>
    <scope>NUCLEOTIDE SEQUENCE [LARGE SCALE GENOMIC DNA]</scope>
    <source>
        <strain evidence="2 3">Xinb3</strain>
        <tissue evidence="2">Complete organism</tissue>
    </source>
</reference>
<evidence type="ECO:0000259" key="1">
    <source>
        <dbReference type="Pfam" id="PF18804"/>
    </source>
</evidence>
<sequence length="610" mass="69818">MDEYNERRRISWKKKNSFPGTRGFGACSSKVLLTANQPELENVIGRKRKRGSSFNKQLKNSSSVIVNSKPDTLKDHSSFAIPSKGDDCSSSFDKYMESNTGASFLNYYIENIVVNEEDVAETRKTWKERVETTEYAWKEVFNTLLDDVFATQAFYSLSCKKMRIGTYSICYIPVPCFPPEKCSSCQCKGYFESQAGDQNIALVTKDVVNYITSGFWPGDPQNMSYLISADLLRFWYLTKHNMPGTSMNKFIETLETLSYGLKPCKPINKIHFQNASRYYEYFMHQIDVKVKLKDNTECFSCKGIMLASHSDRNFKLYRLHSTLGINLSSLYGDVVIALDTEMEKHMELIDSKLPKSKSSETCGDSIFKAARSDAGKFKKLDETGIMMRSCRHGIVDKAVNIHHGETFRHTHFIHLDLPEKGCTFLCGDVMCRYWDWAQKVASLFPEYKPMVDEMKPFLGRMHAKVHVWYCQILWVGHWMPEAALTLGEEQEQVFSKMSRYGSVTKHMGIATGKENTGDASPLNQAQKSVEGYNAHMKILKSRISRIATTSGQRIKLRKDIPLMSKKRSKLIAFINANSKFKIQEENLLSGHFPWQNSSCSQCKQNSKYLR</sequence>
<name>A0A164TJU6_9CRUS</name>
<dbReference type="Pfam" id="PF18804">
    <property type="entry name" value="CxC3"/>
    <property type="match status" value="1"/>
</dbReference>
<dbReference type="OrthoDB" id="6369081at2759"/>
<organism evidence="2 3">
    <name type="scientific">Daphnia magna</name>
    <dbReference type="NCBI Taxonomy" id="35525"/>
    <lineage>
        <taxon>Eukaryota</taxon>
        <taxon>Metazoa</taxon>
        <taxon>Ecdysozoa</taxon>
        <taxon>Arthropoda</taxon>
        <taxon>Crustacea</taxon>
        <taxon>Branchiopoda</taxon>
        <taxon>Diplostraca</taxon>
        <taxon>Cladocera</taxon>
        <taxon>Anomopoda</taxon>
        <taxon>Daphniidae</taxon>
        <taxon>Daphnia</taxon>
    </lineage>
</organism>
<gene>
    <name evidence="2" type="ORF">APZ42_025020</name>
</gene>
<evidence type="ECO:0000313" key="3">
    <source>
        <dbReference type="Proteomes" id="UP000076858"/>
    </source>
</evidence>
<protein>
    <recommendedName>
        <fullName evidence="1">CxC3 like cysteine cluster domain-containing protein</fullName>
    </recommendedName>
</protein>
<dbReference type="Proteomes" id="UP000076858">
    <property type="component" value="Unassembled WGS sequence"/>
</dbReference>
<dbReference type="AlphaFoldDB" id="A0A164TJU6"/>
<dbReference type="EMBL" id="LRGB01001784">
    <property type="protein sequence ID" value="KZS10520.1"/>
    <property type="molecule type" value="Genomic_DNA"/>
</dbReference>
<dbReference type="InterPro" id="IPR040521">
    <property type="entry name" value="KDZ"/>
</dbReference>
<keyword evidence="3" id="KW-1185">Reference proteome</keyword>
<accession>A0A164TJU6</accession>